<evidence type="ECO:0000313" key="4">
    <source>
        <dbReference type="Proteomes" id="UP000825935"/>
    </source>
</evidence>
<dbReference type="EMBL" id="CM035427">
    <property type="protein sequence ID" value="KAH7306459.1"/>
    <property type="molecule type" value="Genomic_DNA"/>
</dbReference>
<feature type="region of interest" description="Disordered" evidence="1">
    <location>
        <begin position="61"/>
        <end position="95"/>
    </location>
</feature>
<comment type="caution">
    <text evidence="3">The sequence shown here is derived from an EMBL/GenBank/DDBJ whole genome shotgun (WGS) entry which is preliminary data.</text>
</comment>
<feature type="compositionally biased region" description="Low complexity" evidence="1">
    <location>
        <begin position="185"/>
        <end position="209"/>
    </location>
</feature>
<feature type="domain" description="VQ" evidence="2">
    <location>
        <begin position="141"/>
        <end position="164"/>
    </location>
</feature>
<organism evidence="3 4">
    <name type="scientific">Ceratopteris richardii</name>
    <name type="common">Triangle waterfern</name>
    <dbReference type="NCBI Taxonomy" id="49495"/>
    <lineage>
        <taxon>Eukaryota</taxon>
        <taxon>Viridiplantae</taxon>
        <taxon>Streptophyta</taxon>
        <taxon>Embryophyta</taxon>
        <taxon>Tracheophyta</taxon>
        <taxon>Polypodiopsida</taxon>
        <taxon>Polypodiidae</taxon>
        <taxon>Polypodiales</taxon>
        <taxon>Pteridineae</taxon>
        <taxon>Pteridaceae</taxon>
        <taxon>Parkerioideae</taxon>
        <taxon>Ceratopteris</taxon>
    </lineage>
</organism>
<accession>A0A8T2S603</accession>
<evidence type="ECO:0000313" key="3">
    <source>
        <dbReference type="EMBL" id="KAH7306459.1"/>
    </source>
</evidence>
<evidence type="ECO:0000259" key="2">
    <source>
        <dbReference type="Pfam" id="PF05678"/>
    </source>
</evidence>
<dbReference type="Proteomes" id="UP000825935">
    <property type="component" value="Chromosome 22"/>
</dbReference>
<feature type="region of interest" description="Disordered" evidence="1">
    <location>
        <begin position="158"/>
        <end position="209"/>
    </location>
</feature>
<dbReference type="OrthoDB" id="695631at2759"/>
<dbReference type="Pfam" id="PF05678">
    <property type="entry name" value="VQ"/>
    <property type="match status" value="1"/>
</dbReference>
<feature type="compositionally biased region" description="Basic and acidic residues" evidence="1">
    <location>
        <begin position="77"/>
        <end position="95"/>
    </location>
</feature>
<protein>
    <recommendedName>
        <fullName evidence="2">VQ domain-containing protein</fullName>
    </recommendedName>
</protein>
<gene>
    <name evidence="3" type="ORF">KP509_22G013700</name>
</gene>
<dbReference type="AlphaFoldDB" id="A0A8T2S603"/>
<reference evidence="3" key="1">
    <citation type="submission" date="2021-08" db="EMBL/GenBank/DDBJ databases">
        <title>WGS assembly of Ceratopteris richardii.</title>
        <authorList>
            <person name="Marchant D.B."/>
            <person name="Chen G."/>
            <person name="Jenkins J."/>
            <person name="Shu S."/>
            <person name="Leebens-Mack J."/>
            <person name="Grimwood J."/>
            <person name="Schmutz J."/>
            <person name="Soltis P."/>
            <person name="Soltis D."/>
            <person name="Chen Z.-H."/>
        </authorList>
    </citation>
    <scope>NUCLEOTIDE SEQUENCE</scope>
    <source>
        <strain evidence="3">Whitten #5841</strain>
        <tissue evidence="3">Leaf</tissue>
    </source>
</reference>
<dbReference type="InterPro" id="IPR008889">
    <property type="entry name" value="VQ"/>
</dbReference>
<proteinExistence type="predicted"/>
<feature type="compositionally biased region" description="Basic and acidic residues" evidence="1">
    <location>
        <begin position="163"/>
        <end position="177"/>
    </location>
</feature>
<evidence type="ECO:0000256" key="1">
    <source>
        <dbReference type="SAM" id="MobiDB-lite"/>
    </source>
</evidence>
<keyword evidence="4" id="KW-1185">Reference proteome</keyword>
<name>A0A8T2S603_CERRI</name>
<sequence>MFCVFSYGPSVSLRITVRGLSSIQLKAPSTSSAATVHRRQSKFSLGGKMAMHYTRTSTVYRQSDEEGFEPRGTNRPCRLDEHGHASGAETKLEKSKAAMMVMPENLKATKRPMTSGALGVQSIVAGRFGKIQPQINQTIEPSVRHVDPSDFMQFVQSLTGSQETRHRWKVQEAEPKTRNTSPAVSPRSSTHFPSPSSPSSTTSAAYTLSPSSAQSPSLCAVGSPCGSHNSTSGFGQTMNPYIPNLQECLLNGRKAKTFRLEDCNTTATRSASAEMHECHTGEFAEQKDAHACSFRHSEELEPSLPDLQNGFDPSTSSEPDADSCVSSIYGECGALFMSGYSSPQEHEDFGLPFSGSPLSRQISEETQDFYLQQLLCFSDRDFFYTFNASLL</sequence>